<evidence type="ECO:0000313" key="2">
    <source>
        <dbReference type="EMBL" id="KAF2195568.1"/>
    </source>
</evidence>
<evidence type="ECO:0000256" key="1">
    <source>
        <dbReference type="SAM" id="MobiDB-lite"/>
    </source>
</evidence>
<sequence>MESSDEEYDQSPKFTFGDDAGRTWIGKKAERSKFRPFDKVYFTSPGTDIREGPYIVESVPETGKYTLMVKPGQTAKDGKIVEEQNLAQA</sequence>
<accession>A0A6A6EXR4</accession>
<keyword evidence="3" id="KW-1185">Reference proteome</keyword>
<proteinExistence type="predicted"/>
<name>A0A6A6EXR4_9PEZI</name>
<reference evidence="2" key="1">
    <citation type="journal article" date="2020" name="Stud. Mycol.">
        <title>101 Dothideomycetes genomes: a test case for predicting lifestyles and emergence of pathogens.</title>
        <authorList>
            <person name="Haridas S."/>
            <person name="Albert R."/>
            <person name="Binder M."/>
            <person name="Bloem J."/>
            <person name="Labutti K."/>
            <person name="Salamov A."/>
            <person name="Andreopoulos B."/>
            <person name="Baker S."/>
            <person name="Barry K."/>
            <person name="Bills G."/>
            <person name="Bluhm B."/>
            <person name="Cannon C."/>
            <person name="Castanera R."/>
            <person name="Culley D."/>
            <person name="Daum C."/>
            <person name="Ezra D."/>
            <person name="Gonzalez J."/>
            <person name="Henrissat B."/>
            <person name="Kuo A."/>
            <person name="Liang C."/>
            <person name="Lipzen A."/>
            <person name="Lutzoni F."/>
            <person name="Magnuson J."/>
            <person name="Mondo S."/>
            <person name="Nolan M."/>
            <person name="Ohm R."/>
            <person name="Pangilinan J."/>
            <person name="Park H.-J."/>
            <person name="Ramirez L."/>
            <person name="Alfaro M."/>
            <person name="Sun H."/>
            <person name="Tritt A."/>
            <person name="Yoshinaga Y."/>
            <person name="Zwiers L.-H."/>
            <person name="Turgeon B."/>
            <person name="Goodwin S."/>
            <person name="Spatafora J."/>
            <person name="Crous P."/>
            <person name="Grigoriev I."/>
        </authorList>
    </citation>
    <scope>NUCLEOTIDE SEQUENCE</scope>
    <source>
        <strain evidence="2">CBS 207.26</strain>
    </source>
</reference>
<feature type="region of interest" description="Disordered" evidence="1">
    <location>
        <begin position="1"/>
        <end position="20"/>
    </location>
</feature>
<organism evidence="2 3">
    <name type="scientific">Zopfia rhizophila CBS 207.26</name>
    <dbReference type="NCBI Taxonomy" id="1314779"/>
    <lineage>
        <taxon>Eukaryota</taxon>
        <taxon>Fungi</taxon>
        <taxon>Dikarya</taxon>
        <taxon>Ascomycota</taxon>
        <taxon>Pezizomycotina</taxon>
        <taxon>Dothideomycetes</taxon>
        <taxon>Dothideomycetes incertae sedis</taxon>
        <taxon>Zopfiaceae</taxon>
        <taxon>Zopfia</taxon>
    </lineage>
</organism>
<dbReference type="Proteomes" id="UP000800200">
    <property type="component" value="Unassembled WGS sequence"/>
</dbReference>
<dbReference type="OrthoDB" id="4725400at2759"/>
<dbReference type="AlphaFoldDB" id="A0A6A6EXR4"/>
<dbReference type="EMBL" id="ML994610">
    <property type="protein sequence ID" value="KAF2195568.1"/>
    <property type="molecule type" value="Genomic_DNA"/>
</dbReference>
<protein>
    <submittedName>
        <fullName evidence="2">Uncharacterized protein</fullName>
    </submittedName>
</protein>
<gene>
    <name evidence="2" type="ORF">K469DRAFT_649654</name>
</gene>
<evidence type="ECO:0000313" key="3">
    <source>
        <dbReference type="Proteomes" id="UP000800200"/>
    </source>
</evidence>